<evidence type="ECO:0000313" key="1">
    <source>
        <dbReference type="EMBL" id="CAG6498455.1"/>
    </source>
</evidence>
<dbReference type="AlphaFoldDB" id="A0A8D8CQA4"/>
<proteinExistence type="predicted"/>
<protein>
    <submittedName>
        <fullName evidence="1">(northern house mosquito) hypothetical protein</fullName>
    </submittedName>
</protein>
<organism evidence="1">
    <name type="scientific">Culex pipiens</name>
    <name type="common">House mosquito</name>
    <dbReference type="NCBI Taxonomy" id="7175"/>
    <lineage>
        <taxon>Eukaryota</taxon>
        <taxon>Metazoa</taxon>
        <taxon>Ecdysozoa</taxon>
        <taxon>Arthropoda</taxon>
        <taxon>Hexapoda</taxon>
        <taxon>Insecta</taxon>
        <taxon>Pterygota</taxon>
        <taxon>Neoptera</taxon>
        <taxon>Endopterygota</taxon>
        <taxon>Diptera</taxon>
        <taxon>Nematocera</taxon>
        <taxon>Culicoidea</taxon>
        <taxon>Culicidae</taxon>
        <taxon>Culicinae</taxon>
        <taxon>Culicini</taxon>
        <taxon>Culex</taxon>
        <taxon>Culex</taxon>
    </lineage>
</organism>
<name>A0A8D8CQA4_CULPI</name>
<reference evidence="1" key="1">
    <citation type="submission" date="2021-05" db="EMBL/GenBank/DDBJ databases">
        <authorList>
            <person name="Alioto T."/>
            <person name="Alioto T."/>
            <person name="Gomez Garrido J."/>
        </authorList>
    </citation>
    <scope>NUCLEOTIDE SEQUENCE</scope>
</reference>
<sequence>MTESSFVITFDLINTEDLVHEPGVGQAWFTPTRCDSRRGIYGEQGLPEVIVLIVPACCDSHRSLFEKHLMCVLMHFRCALASALTLTLTSGVLRPLDCFGGRMIRFFKVIFQNDRNCNDICCDWNRVFERLLFP</sequence>
<accession>A0A8D8CQA4</accession>
<dbReference type="EMBL" id="HBUE01135522">
    <property type="protein sequence ID" value="CAG6498455.1"/>
    <property type="molecule type" value="Transcribed_RNA"/>
</dbReference>